<gene>
    <name evidence="2" type="ORF">SAMN03080606_00408</name>
</gene>
<evidence type="ECO:0000313" key="3">
    <source>
        <dbReference type="Proteomes" id="UP000198636"/>
    </source>
</evidence>
<dbReference type="EMBL" id="FMUS01000002">
    <property type="protein sequence ID" value="SCX89163.1"/>
    <property type="molecule type" value="Genomic_DNA"/>
</dbReference>
<proteinExistence type="predicted"/>
<dbReference type="SUPFAM" id="SSF53800">
    <property type="entry name" value="Chelatase"/>
    <property type="match status" value="1"/>
</dbReference>
<keyword evidence="1" id="KW-0472">Membrane</keyword>
<evidence type="ECO:0000313" key="2">
    <source>
        <dbReference type="EMBL" id="SCX89163.1"/>
    </source>
</evidence>
<dbReference type="Proteomes" id="UP000198636">
    <property type="component" value="Unassembled WGS sequence"/>
</dbReference>
<dbReference type="STRING" id="1120976.SAMN03080606_00408"/>
<reference evidence="2 3" key="1">
    <citation type="submission" date="2016-10" db="EMBL/GenBank/DDBJ databases">
        <authorList>
            <person name="de Groot N.N."/>
        </authorList>
    </citation>
    <scope>NUCLEOTIDE SEQUENCE [LARGE SCALE GENOMIC DNA]</scope>
    <source>
        <strain evidence="2 3">DSM 18978</strain>
    </source>
</reference>
<evidence type="ECO:0000256" key="1">
    <source>
        <dbReference type="SAM" id="Phobius"/>
    </source>
</evidence>
<keyword evidence="1" id="KW-0812">Transmembrane</keyword>
<dbReference type="OrthoDB" id="1949854at2"/>
<name>A0A1G5BG62_9FIRM</name>
<sequence>MILMLKAIIFSVVISYGLITIGLVERFLWILAVLLGCIFFKNENIIKKSKINKVTLGIILGYFLTIVSLYLIQYKISSDYIAKNYLLNEKTAVILVFKGEPPTYDLPTILKNEFDYLSKYQYLNLPFRLFKTKLTYEKVSSISDSYYYTELKHLLQNEFTEEFKFYSSFINTRPYFEEVLNQAMVDGNGRIIISTVMLTDSNDFKKINEVVQRVNPIQHMRVVKNTNPLWDSDELSRGCVNWLNGYIEEDQRSNVGILILGEKYQAGLEEKNYIKQELLFREKVKDMLVQEGYNSRHVQHTFLDKRLVRNELEKLMNHAVKDIYIFQGTSLFEDINYKIEIEKILEGIDKPRGVEVHYITGWQLQDGVFNELNKRIKLLNMQR</sequence>
<feature type="transmembrane region" description="Helical" evidence="1">
    <location>
        <begin position="6"/>
        <end position="39"/>
    </location>
</feature>
<dbReference type="AlphaFoldDB" id="A0A1G5BG62"/>
<feature type="transmembrane region" description="Helical" evidence="1">
    <location>
        <begin position="51"/>
        <end position="72"/>
    </location>
</feature>
<dbReference type="RefSeq" id="WP_091539397.1">
    <property type="nucleotide sequence ID" value="NZ_FMUS01000002.1"/>
</dbReference>
<organism evidence="2 3">
    <name type="scientific">Alkaliphilus peptidifermentans DSM 18978</name>
    <dbReference type="NCBI Taxonomy" id="1120976"/>
    <lineage>
        <taxon>Bacteria</taxon>
        <taxon>Bacillati</taxon>
        <taxon>Bacillota</taxon>
        <taxon>Clostridia</taxon>
        <taxon>Peptostreptococcales</taxon>
        <taxon>Natronincolaceae</taxon>
        <taxon>Alkaliphilus</taxon>
    </lineage>
</organism>
<keyword evidence="3" id="KW-1185">Reference proteome</keyword>
<accession>A0A1G5BG62</accession>
<keyword evidence="1" id="KW-1133">Transmembrane helix</keyword>
<evidence type="ECO:0008006" key="4">
    <source>
        <dbReference type="Google" id="ProtNLM"/>
    </source>
</evidence>
<protein>
    <recommendedName>
        <fullName evidence="4">Ferrochelatase</fullName>
    </recommendedName>
</protein>